<protein>
    <submittedName>
        <fullName evidence="2">Uncharacterized protein</fullName>
    </submittedName>
</protein>
<dbReference type="EMBL" id="PCRE01000025">
    <property type="protein sequence ID" value="PIP15053.1"/>
    <property type="molecule type" value="Genomic_DNA"/>
</dbReference>
<dbReference type="Proteomes" id="UP000231025">
    <property type="component" value="Unassembled WGS sequence"/>
</dbReference>
<organism evidence="2 3">
    <name type="scientific">Candidatus Roizmanbacteria bacterium CG23_combo_of_CG06-09_8_20_14_all_35_49</name>
    <dbReference type="NCBI Taxonomy" id="1974863"/>
    <lineage>
        <taxon>Bacteria</taxon>
        <taxon>Candidatus Roizmaniibacteriota</taxon>
    </lineage>
</organism>
<feature type="signal peptide" evidence="1">
    <location>
        <begin position="1"/>
        <end position="30"/>
    </location>
</feature>
<dbReference type="PROSITE" id="PS51257">
    <property type="entry name" value="PROKAR_LIPOPROTEIN"/>
    <property type="match status" value="1"/>
</dbReference>
<reference evidence="2 3" key="1">
    <citation type="submission" date="2017-09" db="EMBL/GenBank/DDBJ databases">
        <title>Depth-based differentiation of microbial function through sediment-hosted aquifers and enrichment of novel symbionts in the deep terrestrial subsurface.</title>
        <authorList>
            <person name="Probst A.J."/>
            <person name="Ladd B."/>
            <person name="Jarett J.K."/>
            <person name="Geller-Mcgrath D.E."/>
            <person name="Sieber C.M."/>
            <person name="Emerson J.B."/>
            <person name="Anantharaman K."/>
            <person name="Thomas B.C."/>
            <person name="Malmstrom R."/>
            <person name="Stieglmeier M."/>
            <person name="Klingl A."/>
            <person name="Woyke T."/>
            <person name="Ryan C.M."/>
            <person name="Banfield J.F."/>
        </authorList>
    </citation>
    <scope>NUCLEOTIDE SEQUENCE [LARGE SCALE GENOMIC DNA]</scope>
    <source>
        <strain evidence="2">CG23_combo_of_CG06-09_8_20_14_all_35_49</strain>
    </source>
</reference>
<accession>A0A2G9Y8I6</accession>
<proteinExistence type="predicted"/>
<evidence type="ECO:0000256" key="1">
    <source>
        <dbReference type="SAM" id="SignalP"/>
    </source>
</evidence>
<sequence length="169" mass="17260">MEAKTRYAARAACNLISIAALLVTASCATASTSPSSPDASTGLPQMTMPTLTPPVEAIPILPIPLDPSLSAPAFCGKVETNVTSAVQEALLKSGSGLTLPDIIGAHWYLALAHNGSIFSGDVGPAITNPGPNSHFNIVGKNDPVCVSPDEVAARLRLGVSISDENGNSR</sequence>
<comment type="caution">
    <text evidence="2">The sequence shown here is derived from an EMBL/GenBank/DDBJ whole genome shotgun (WGS) entry which is preliminary data.</text>
</comment>
<name>A0A2G9Y8I6_9BACT</name>
<evidence type="ECO:0000313" key="2">
    <source>
        <dbReference type="EMBL" id="PIP15053.1"/>
    </source>
</evidence>
<evidence type="ECO:0000313" key="3">
    <source>
        <dbReference type="Proteomes" id="UP000231025"/>
    </source>
</evidence>
<keyword evidence="1" id="KW-0732">Signal</keyword>
<gene>
    <name evidence="2" type="ORF">COX47_01745</name>
</gene>
<dbReference type="AlphaFoldDB" id="A0A2G9Y8I6"/>
<feature type="chain" id="PRO_5013957072" evidence="1">
    <location>
        <begin position="31"/>
        <end position="169"/>
    </location>
</feature>